<keyword evidence="6 12" id="KW-0808">Transferase</keyword>
<evidence type="ECO:0000256" key="3">
    <source>
        <dbReference type="ARBA" id="ARBA00011955"/>
    </source>
</evidence>
<reference evidence="14" key="1">
    <citation type="journal article" date="2019" name="Int. J. Syst. Evol. Microbiol.">
        <title>The Global Catalogue of Microorganisms (GCM) 10K type strain sequencing project: providing services to taxonomists for standard genome sequencing and annotation.</title>
        <authorList>
            <consortium name="The Broad Institute Genomics Platform"/>
            <consortium name="The Broad Institute Genome Sequencing Center for Infectious Disease"/>
            <person name="Wu L."/>
            <person name="Ma J."/>
        </authorList>
    </citation>
    <scope>NUCLEOTIDE SEQUENCE [LARGE SCALE GENOMIC DNA]</scope>
    <source>
        <strain evidence="14">JCM 17551</strain>
    </source>
</reference>
<protein>
    <recommendedName>
        <fullName evidence="4 12">FAD:protein FMN transferase</fullName>
        <ecNumber evidence="3 12">2.7.1.180</ecNumber>
    </recommendedName>
    <alternativeName>
        <fullName evidence="10 12">Flavin transferase</fullName>
    </alternativeName>
</protein>
<evidence type="ECO:0000256" key="6">
    <source>
        <dbReference type="ARBA" id="ARBA00022679"/>
    </source>
</evidence>
<dbReference type="EMBL" id="BAABBN010000012">
    <property type="protein sequence ID" value="GAA3937634.1"/>
    <property type="molecule type" value="Genomic_DNA"/>
</dbReference>
<dbReference type="EC" id="2.7.1.180" evidence="3 12"/>
<dbReference type="SUPFAM" id="SSF143631">
    <property type="entry name" value="ApbE-like"/>
    <property type="match status" value="1"/>
</dbReference>
<dbReference type="Proteomes" id="UP001501565">
    <property type="component" value="Unassembled WGS sequence"/>
</dbReference>
<accession>A0ABP7N7V2</accession>
<evidence type="ECO:0000256" key="11">
    <source>
        <dbReference type="ARBA" id="ARBA00048540"/>
    </source>
</evidence>
<evidence type="ECO:0000256" key="9">
    <source>
        <dbReference type="ARBA" id="ARBA00022842"/>
    </source>
</evidence>
<dbReference type="Pfam" id="PF02424">
    <property type="entry name" value="ApbE"/>
    <property type="match status" value="1"/>
</dbReference>
<sequence length="323" mass="35280">MFFFAAIEAVAFTHTAEDGSEYKTFQSKSMGTLFRMELAVPSGQNGREIFDACLAKLNVLEARWSPWIERSDVWNINQSGTSFVSVDGSTFDLLARARQISELTGGAFDITFASVGYLYDFRKHQRPNTDQLQAHLDAINYTNVQLDVEKMQVQLADSRVKIDLGGIAKGEAIDALLRLLKARGVRSAYFSLGGDSYVLGQKKGYSWMLGIRHPRSEDTPIARIPLEDVAVSTSGDYERFYIDGGERVHHILSPDTGVSADGLMSATVIGPQGWKTDALSTSLFVMGAKRGMALIESLPGYDAIVVDPNGKIFATSGLISSGN</sequence>
<organism evidence="13 14">
    <name type="scientific">Litoribacillus peritrichatus</name>
    <dbReference type="NCBI Taxonomy" id="718191"/>
    <lineage>
        <taxon>Bacteria</taxon>
        <taxon>Pseudomonadati</taxon>
        <taxon>Pseudomonadota</taxon>
        <taxon>Gammaproteobacteria</taxon>
        <taxon>Oceanospirillales</taxon>
        <taxon>Oceanospirillaceae</taxon>
        <taxon>Litoribacillus</taxon>
    </lineage>
</organism>
<keyword evidence="7 12" id="KW-0479">Metal-binding</keyword>
<dbReference type="GO" id="GO:0016740">
    <property type="term" value="F:transferase activity"/>
    <property type="evidence" value="ECO:0007669"/>
    <property type="project" value="UniProtKB-KW"/>
</dbReference>
<proteinExistence type="inferred from homology"/>
<keyword evidence="9 12" id="KW-0460">Magnesium</keyword>
<keyword evidence="14" id="KW-1185">Reference proteome</keyword>
<evidence type="ECO:0000256" key="8">
    <source>
        <dbReference type="ARBA" id="ARBA00022827"/>
    </source>
</evidence>
<evidence type="ECO:0000256" key="1">
    <source>
        <dbReference type="ARBA" id="ARBA00001946"/>
    </source>
</evidence>
<comment type="caution">
    <text evidence="13">The sequence shown here is derived from an EMBL/GenBank/DDBJ whole genome shotgun (WGS) entry which is preliminary data.</text>
</comment>
<dbReference type="InterPro" id="IPR024932">
    <property type="entry name" value="ApbE"/>
</dbReference>
<name>A0ABP7N7V2_9GAMM</name>
<evidence type="ECO:0000256" key="7">
    <source>
        <dbReference type="ARBA" id="ARBA00022723"/>
    </source>
</evidence>
<evidence type="ECO:0000256" key="2">
    <source>
        <dbReference type="ARBA" id="ARBA00008282"/>
    </source>
</evidence>
<comment type="cofactor">
    <cofactor evidence="1">
        <name>Mg(2+)</name>
        <dbReference type="ChEBI" id="CHEBI:18420"/>
    </cofactor>
</comment>
<evidence type="ECO:0000256" key="4">
    <source>
        <dbReference type="ARBA" id="ARBA00016337"/>
    </source>
</evidence>
<dbReference type="PANTHER" id="PTHR30040">
    <property type="entry name" value="THIAMINE BIOSYNTHESIS LIPOPROTEIN APBE"/>
    <property type="match status" value="1"/>
</dbReference>
<comment type="catalytic activity">
    <reaction evidence="11 12">
        <text>L-threonyl-[protein] + FAD = FMN-L-threonyl-[protein] + AMP + H(+)</text>
        <dbReference type="Rhea" id="RHEA:36847"/>
        <dbReference type="Rhea" id="RHEA-COMP:11060"/>
        <dbReference type="Rhea" id="RHEA-COMP:11061"/>
        <dbReference type="ChEBI" id="CHEBI:15378"/>
        <dbReference type="ChEBI" id="CHEBI:30013"/>
        <dbReference type="ChEBI" id="CHEBI:57692"/>
        <dbReference type="ChEBI" id="CHEBI:74257"/>
        <dbReference type="ChEBI" id="CHEBI:456215"/>
        <dbReference type="EC" id="2.7.1.180"/>
    </reaction>
</comment>
<evidence type="ECO:0000313" key="13">
    <source>
        <dbReference type="EMBL" id="GAA3937634.1"/>
    </source>
</evidence>
<gene>
    <name evidence="13" type="ORF">GCM10022277_37470</name>
</gene>
<keyword evidence="5 12" id="KW-0285">Flavoprotein</keyword>
<dbReference type="InterPro" id="IPR003374">
    <property type="entry name" value="ApbE-like_sf"/>
</dbReference>
<evidence type="ECO:0000256" key="10">
    <source>
        <dbReference type="ARBA" id="ARBA00031306"/>
    </source>
</evidence>
<evidence type="ECO:0000256" key="12">
    <source>
        <dbReference type="PIRNR" id="PIRNR006268"/>
    </source>
</evidence>
<comment type="similarity">
    <text evidence="2 12">Belongs to the ApbE family.</text>
</comment>
<keyword evidence="8 12" id="KW-0274">FAD</keyword>
<dbReference type="Gene3D" id="3.10.520.10">
    <property type="entry name" value="ApbE-like domains"/>
    <property type="match status" value="1"/>
</dbReference>
<dbReference type="PIRSF" id="PIRSF006268">
    <property type="entry name" value="ApbE"/>
    <property type="match status" value="1"/>
</dbReference>
<evidence type="ECO:0000256" key="5">
    <source>
        <dbReference type="ARBA" id="ARBA00022630"/>
    </source>
</evidence>
<dbReference type="PANTHER" id="PTHR30040:SF2">
    <property type="entry name" value="FAD:PROTEIN FMN TRANSFERASE"/>
    <property type="match status" value="1"/>
</dbReference>
<evidence type="ECO:0000313" key="14">
    <source>
        <dbReference type="Proteomes" id="UP001501565"/>
    </source>
</evidence>